<dbReference type="InterPro" id="IPR048502">
    <property type="entry name" value="NamZ_N"/>
</dbReference>
<name>A0ABQ1GQX9_9BACL</name>
<protein>
    <recommendedName>
        <fullName evidence="5">DUF1343 domain-containing protein</fullName>
    </recommendedName>
</protein>
<evidence type="ECO:0000259" key="2">
    <source>
        <dbReference type="Pfam" id="PF20732"/>
    </source>
</evidence>
<dbReference type="Gene3D" id="3.90.1150.140">
    <property type="match status" value="1"/>
</dbReference>
<dbReference type="RefSeq" id="WP_094094153.1">
    <property type="nucleotide sequence ID" value="NZ_BMHF01000017.1"/>
</dbReference>
<feature type="domain" description="Peptidoglycan beta-N-acetylmuramidase NamZ N-terminal" evidence="1">
    <location>
        <begin position="26"/>
        <end position="226"/>
    </location>
</feature>
<reference evidence="4" key="1">
    <citation type="journal article" date="2019" name="Int. J. Syst. Evol. Microbiol.">
        <title>The Global Catalogue of Microorganisms (GCM) 10K type strain sequencing project: providing services to taxonomists for standard genome sequencing and annotation.</title>
        <authorList>
            <consortium name="The Broad Institute Genomics Platform"/>
            <consortium name="The Broad Institute Genome Sequencing Center for Infectious Disease"/>
            <person name="Wu L."/>
            <person name="Ma J."/>
        </authorList>
    </citation>
    <scope>NUCLEOTIDE SEQUENCE [LARGE SCALE GENOMIC DNA]</scope>
    <source>
        <strain evidence="4">CGMCC 1.15044</strain>
    </source>
</reference>
<evidence type="ECO:0000313" key="3">
    <source>
        <dbReference type="EMBL" id="GGA48406.1"/>
    </source>
</evidence>
<feature type="domain" description="Peptidoglycan beta-N-acetylmuramidase NamZ C-terminal" evidence="2">
    <location>
        <begin position="231"/>
        <end position="386"/>
    </location>
</feature>
<dbReference type="PANTHER" id="PTHR42915:SF1">
    <property type="entry name" value="PEPTIDOGLYCAN BETA-N-ACETYLMURAMIDASE NAMZ"/>
    <property type="match status" value="1"/>
</dbReference>
<gene>
    <name evidence="3" type="primary">ybbC</name>
    <name evidence="3" type="ORF">GCM10010917_37140</name>
</gene>
<comment type="caution">
    <text evidence="3">The sequence shown here is derived from an EMBL/GenBank/DDBJ whole genome shotgun (WGS) entry which is preliminary data.</text>
</comment>
<dbReference type="InterPro" id="IPR048503">
    <property type="entry name" value="NamZ_C"/>
</dbReference>
<accession>A0ABQ1GQX9</accession>
<evidence type="ECO:0000259" key="1">
    <source>
        <dbReference type="Pfam" id="PF07075"/>
    </source>
</evidence>
<dbReference type="EMBL" id="BMHF01000017">
    <property type="protein sequence ID" value="GGA48406.1"/>
    <property type="molecule type" value="Genomic_DNA"/>
</dbReference>
<keyword evidence="4" id="KW-1185">Reference proteome</keyword>
<dbReference type="Proteomes" id="UP000609323">
    <property type="component" value="Unassembled WGS sequence"/>
</dbReference>
<proteinExistence type="predicted"/>
<dbReference type="InterPro" id="IPR008302">
    <property type="entry name" value="NamZ"/>
</dbReference>
<dbReference type="Pfam" id="PF20732">
    <property type="entry name" value="NamZ_C"/>
    <property type="match status" value="1"/>
</dbReference>
<dbReference type="PIRSF" id="PIRSF016719">
    <property type="entry name" value="UCP016719"/>
    <property type="match status" value="1"/>
</dbReference>
<organism evidence="3 4">
    <name type="scientific">Paenibacillus physcomitrellae</name>
    <dbReference type="NCBI Taxonomy" id="1619311"/>
    <lineage>
        <taxon>Bacteria</taxon>
        <taxon>Bacillati</taxon>
        <taxon>Bacillota</taxon>
        <taxon>Bacilli</taxon>
        <taxon>Bacillales</taxon>
        <taxon>Paenibacillaceae</taxon>
        <taxon>Paenibacillus</taxon>
    </lineage>
</organism>
<evidence type="ECO:0008006" key="5">
    <source>
        <dbReference type="Google" id="ProtNLM"/>
    </source>
</evidence>
<dbReference type="Pfam" id="PF07075">
    <property type="entry name" value="NamZ_N"/>
    <property type="match status" value="1"/>
</dbReference>
<sequence>MTGIVQTGADQLTRLGSKLLNGKRFALLTNPTGIDSSFRSTIDLCRNVKGGQLTAFFACEHGLRNEKQAGVLFEDEMDAEYDLPVYSLYGTNRRPTAESLKNLDAIVYDIQDLGVRFYTYLTTLVYVMEACADYGVELLVLDRPNPLGGNRVEGGILEEEFESMVGAWRMPILTGMTIGEFARLVNGQMEKPCRLEVIPLEGWNRSMEFPDTGLPWIMPSPNMPSMETVRIYGGNCLFEGTNLSEGRGTTRPFEMIGAPWLDHRKLAEMMADLNLPGVHYHPVTFTPSFHKYAGELCNGIMTYVSDRDSFRAVESGLSLLHQILRLHPEKLEWRGREDGKLFIDILSGTAEVRLRAADLEGLRSILNGWRADSEQWREIRRPYLLYEEA</sequence>
<dbReference type="Gene3D" id="3.40.50.12170">
    <property type="entry name" value="Uncharacterised protein PF07075, DUF1343"/>
    <property type="match status" value="1"/>
</dbReference>
<evidence type="ECO:0000313" key="4">
    <source>
        <dbReference type="Proteomes" id="UP000609323"/>
    </source>
</evidence>
<dbReference type="PANTHER" id="PTHR42915">
    <property type="entry name" value="HYPOTHETICAL 460 KDA PROTEIN IN FEUA-SIGW INTERGENIC REGION [PRECURSOR]"/>
    <property type="match status" value="1"/>
</dbReference>